<organism evidence="4 5">
    <name type="scientific">Pontixanthobacter aquaemixtae</name>
    <dbReference type="NCBI Taxonomy" id="1958940"/>
    <lineage>
        <taxon>Bacteria</taxon>
        <taxon>Pseudomonadati</taxon>
        <taxon>Pseudomonadota</taxon>
        <taxon>Alphaproteobacteria</taxon>
        <taxon>Sphingomonadales</taxon>
        <taxon>Erythrobacteraceae</taxon>
        <taxon>Pontixanthobacter</taxon>
    </lineage>
</organism>
<keyword evidence="1" id="KW-0378">Hydrolase</keyword>
<dbReference type="GO" id="GO:0006508">
    <property type="term" value="P:proteolysis"/>
    <property type="evidence" value="ECO:0007669"/>
    <property type="project" value="InterPro"/>
</dbReference>
<dbReference type="Gene3D" id="2.40.70.10">
    <property type="entry name" value="Acid Proteases"/>
    <property type="match status" value="2"/>
</dbReference>
<accession>A0A844ZQP3</accession>
<name>A0A844ZQP3_9SPHN</name>
<dbReference type="SUPFAM" id="SSF50630">
    <property type="entry name" value="Acid proteases"/>
    <property type="match status" value="2"/>
</dbReference>
<sequence>MSHWIWAAAGMLAASVEPPAAPPTSVSEPAELPKPATLPTTEPSLLPPDDIVEGRTDYYDRMTVPVTISGEGPFRFMIDTGAQATVITRGLSEKLKLPTIGSAVVVGMGSREDVELVQLDGLEFADRTLGDIAAPLLEARNVGADGILGLDSLQDMRVMIDFRSQTIAVNDASALGGNSGYEIIVRARRKLGRLIIANATIDGVRTAVVIDTGAQSSFGNLKLQKRLRGARNRVEVSSQDVNGAVIIGKRHYAKRFQIQGLQLNNMPITFAESPAFAALGLSERPAIIMGMRDLRLFNRVAIDFEKRQVLFDLPTGSKNHRGVRQQFQATRL</sequence>
<comment type="caution">
    <text evidence="4">The sequence shown here is derived from an EMBL/GenBank/DDBJ whole genome shotgun (WGS) entry which is preliminary data.</text>
</comment>
<dbReference type="GO" id="GO:0004190">
    <property type="term" value="F:aspartic-type endopeptidase activity"/>
    <property type="evidence" value="ECO:0007669"/>
    <property type="project" value="InterPro"/>
</dbReference>
<evidence type="ECO:0000259" key="3">
    <source>
        <dbReference type="PROSITE" id="PS50175"/>
    </source>
</evidence>
<feature type="region of interest" description="Disordered" evidence="2">
    <location>
        <begin position="17"/>
        <end position="49"/>
    </location>
</feature>
<reference evidence="4 5" key="1">
    <citation type="submission" date="2019-12" db="EMBL/GenBank/DDBJ databases">
        <title>Genomic-based taxomic classification of the family Erythrobacteraceae.</title>
        <authorList>
            <person name="Xu L."/>
        </authorList>
    </citation>
    <scope>NUCLEOTIDE SEQUENCE [LARGE SCALE GENOMIC DNA]</scope>
    <source>
        <strain evidence="4 5">KCTC 52763</strain>
    </source>
</reference>
<protein>
    <recommendedName>
        <fullName evidence="3">Peptidase A2 domain-containing protein</fullName>
    </recommendedName>
</protein>
<dbReference type="PROSITE" id="PS50175">
    <property type="entry name" value="ASP_PROT_RETROV"/>
    <property type="match status" value="1"/>
</dbReference>
<dbReference type="Proteomes" id="UP000442714">
    <property type="component" value="Unassembled WGS sequence"/>
</dbReference>
<dbReference type="InterPro" id="IPR021109">
    <property type="entry name" value="Peptidase_aspartic_dom_sf"/>
</dbReference>
<dbReference type="EMBL" id="WTYX01000001">
    <property type="protein sequence ID" value="MXO89346.1"/>
    <property type="molecule type" value="Genomic_DNA"/>
</dbReference>
<proteinExistence type="predicted"/>
<evidence type="ECO:0000313" key="5">
    <source>
        <dbReference type="Proteomes" id="UP000442714"/>
    </source>
</evidence>
<gene>
    <name evidence="4" type="ORF">GRI41_00745</name>
</gene>
<dbReference type="OrthoDB" id="107347at2"/>
<dbReference type="InterPro" id="IPR001995">
    <property type="entry name" value="Peptidase_A2_cat"/>
</dbReference>
<keyword evidence="5" id="KW-1185">Reference proteome</keyword>
<dbReference type="InterPro" id="IPR001969">
    <property type="entry name" value="Aspartic_peptidase_AS"/>
</dbReference>
<evidence type="ECO:0000256" key="1">
    <source>
        <dbReference type="ARBA" id="ARBA00022801"/>
    </source>
</evidence>
<dbReference type="CDD" id="cd05483">
    <property type="entry name" value="retropepsin_like_bacteria"/>
    <property type="match status" value="1"/>
</dbReference>
<dbReference type="RefSeq" id="WP_160602759.1">
    <property type="nucleotide sequence ID" value="NZ_WTYX01000001.1"/>
</dbReference>
<dbReference type="InterPro" id="IPR034122">
    <property type="entry name" value="Retropepsin-like_bacterial"/>
</dbReference>
<evidence type="ECO:0000313" key="4">
    <source>
        <dbReference type="EMBL" id="MXO89346.1"/>
    </source>
</evidence>
<dbReference type="AlphaFoldDB" id="A0A844ZQP3"/>
<dbReference type="Pfam" id="PF13650">
    <property type="entry name" value="Asp_protease_2"/>
    <property type="match status" value="2"/>
</dbReference>
<dbReference type="PROSITE" id="PS00141">
    <property type="entry name" value="ASP_PROTEASE"/>
    <property type="match status" value="1"/>
</dbReference>
<feature type="domain" description="Peptidase A2" evidence="3">
    <location>
        <begin position="74"/>
        <end position="152"/>
    </location>
</feature>
<feature type="compositionally biased region" description="Low complexity" evidence="2">
    <location>
        <begin position="35"/>
        <end position="48"/>
    </location>
</feature>
<evidence type="ECO:0000256" key="2">
    <source>
        <dbReference type="SAM" id="MobiDB-lite"/>
    </source>
</evidence>